<dbReference type="PANTHER" id="PTHR30455:SF2">
    <property type="entry name" value="TRANSCRIPTIONAL REPRESSOR NRDR"/>
    <property type="match status" value="1"/>
</dbReference>
<keyword evidence="4 8" id="KW-0067">ATP-binding</keyword>
<dbReference type="Pfam" id="PF22811">
    <property type="entry name" value="Zn_ribbon_NrdR"/>
    <property type="match status" value="1"/>
</dbReference>
<sequence length="154" mass="17788">MHCPFCQAEDTRVIDSRLVAEGDQVRRRRECLDCSERYTTYETAELVLPRVIKQNGNREPFDEAKMRAGFQRALEKRPVSVEDIEAVINHIKHALRATGEREVASIQVGELVMESLKQLDQVAYVRFASVYRSFQDIAEFRDEIERLEAEPGSE</sequence>
<evidence type="ECO:0000256" key="6">
    <source>
        <dbReference type="ARBA" id="ARBA00023125"/>
    </source>
</evidence>
<reference evidence="10" key="1">
    <citation type="submission" date="2019-02" db="EMBL/GenBank/DDBJ databases">
        <authorList>
            <person name="Li S.-H."/>
        </authorList>
    </citation>
    <scope>NUCLEOTIDE SEQUENCE</scope>
    <source>
        <strain evidence="10">IMCC11814</strain>
    </source>
</reference>
<gene>
    <name evidence="8 10" type="primary">nrdR</name>
    <name evidence="10" type="ORF">EYC82_16835</name>
</gene>
<evidence type="ECO:0000256" key="7">
    <source>
        <dbReference type="ARBA" id="ARBA00023163"/>
    </source>
</evidence>
<keyword evidence="3 8" id="KW-0863">Zinc-finger</keyword>
<evidence type="ECO:0000256" key="1">
    <source>
        <dbReference type="ARBA" id="ARBA00022491"/>
    </source>
</evidence>
<dbReference type="Pfam" id="PF03477">
    <property type="entry name" value="ATP-cone"/>
    <property type="match status" value="1"/>
</dbReference>
<feature type="domain" description="ATP-cone" evidence="9">
    <location>
        <begin position="49"/>
        <end position="139"/>
    </location>
</feature>
<keyword evidence="11" id="KW-1185">Reference proteome</keyword>
<evidence type="ECO:0000313" key="11">
    <source>
        <dbReference type="Proteomes" id="UP001143304"/>
    </source>
</evidence>
<feature type="zinc finger region" evidence="8">
    <location>
        <begin position="3"/>
        <end position="34"/>
    </location>
</feature>
<protein>
    <recommendedName>
        <fullName evidence="8">Transcriptional repressor NrdR</fullName>
    </recommendedName>
</protein>
<evidence type="ECO:0000256" key="5">
    <source>
        <dbReference type="ARBA" id="ARBA00023015"/>
    </source>
</evidence>
<keyword evidence="8" id="KW-0479">Metal-binding</keyword>
<name>A0ABT3T9S4_9GAMM</name>
<dbReference type="InterPro" id="IPR055173">
    <property type="entry name" value="NrdR-like_N"/>
</dbReference>
<evidence type="ECO:0000313" key="10">
    <source>
        <dbReference type="EMBL" id="MCX2979012.1"/>
    </source>
</evidence>
<accession>A0ABT3T9S4</accession>
<dbReference type="PROSITE" id="PS51161">
    <property type="entry name" value="ATP_CONE"/>
    <property type="match status" value="1"/>
</dbReference>
<dbReference type="PANTHER" id="PTHR30455">
    <property type="entry name" value="TRANSCRIPTIONAL REPRESSOR NRDR"/>
    <property type="match status" value="1"/>
</dbReference>
<dbReference type="NCBIfam" id="TIGR00244">
    <property type="entry name" value="transcriptional regulator NrdR"/>
    <property type="match status" value="1"/>
</dbReference>
<dbReference type="InterPro" id="IPR003796">
    <property type="entry name" value="RNR_NrdR-like"/>
</dbReference>
<dbReference type="RefSeq" id="WP_279250797.1">
    <property type="nucleotide sequence ID" value="NZ_SHNO01000002.1"/>
</dbReference>
<dbReference type="InterPro" id="IPR005144">
    <property type="entry name" value="ATP-cone_dom"/>
</dbReference>
<comment type="caution">
    <text evidence="10">The sequence shown here is derived from an EMBL/GenBank/DDBJ whole genome shotgun (WGS) entry which is preliminary data.</text>
</comment>
<keyword evidence="6 8" id="KW-0238">DNA-binding</keyword>
<comment type="function">
    <text evidence="8">Negatively regulates transcription of bacterial ribonucleotide reductase nrd genes and operons by binding to NrdR-boxes.</text>
</comment>
<evidence type="ECO:0000259" key="9">
    <source>
        <dbReference type="PROSITE" id="PS51161"/>
    </source>
</evidence>
<evidence type="ECO:0000256" key="4">
    <source>
        <dbReference type="ARBA" id="ARBA00022840"/>
    </source>
</evidence>
<keyword evidence="2 8" id="KW-0547">Nucleotide-binding</keyword>
<keyword evidence="8" id="KW-0862">Zinc</keyword>
<comment type="similarity">
    <text evidence="8">Belongs to the NrdR family.</text>
</comment>
<keyword evidence="7 8" id="KW-0804">Transcription</keyword>
<dbReference type="HAMAP" id="MF_00440">
    <property type="entry name" value="NrdR"/>
    <property type="match status" value="1"/>
</dbReference>
<keyword evidence="1 8" id="KW-0678">Repressor</keyword>
<organism evidence="10 11">
    <name type="scientific">Candidatus Marimicrobium litorale</name>
    <dbReference type="NCBI Taxonomy" id="2518991"/>
    <lineage>
        <taxon>Bacteria</taxon>
        <taxon>Pseudomonadati</taxon>
        <taxon>Pseudomonadota</taxon>
        <taxon>Gammaproteobacteria</taxon>
        <taxon>Cellvibrionales</taxon>
        <taxon>Halieaceae</taxon>
        <taxon>Marimicrobium</taxon>
    </lineage>
</organism>
<proteinExistence type="inferred from homology"/>
<keyword evidence="5 8" id="KW-0805">Transcription regulation</keyword>
<dbReference type="Proteomes" id="UP001143304">
    <property type="component" value="Unassembled WGS sequence"/>
</dbReference>
<evidence type="ECO:0000256" key="8">
    <source>
        <dbReference type="HAMAP-Rule" id="MF_00440"/>
    </source>
</evidence>
<dbReference type="EMBL" id="SHNO01000002">
    <property type="protein sequence ID" value="MCX2979012.1"/>
    <property type="molecule type" value="Genomic_DNA"/>
</dbReference>
<evidence type="ECO:0000256" key="3">
    <source>
        <dbReference type="ARBA" id="ARBA00022771"/>
    </source>
</evidence>
<evidence type="ECO:0000256" key="2">
    <source>
        <dbReference type="ARBA" id="ARBA00022741"/>
    </source>
</evidence>
<comment type="cofactor">
    <cofactor evidence="8">
        <name>Zn(2+)</name>
        <dbReference type="ChEBI" id="CHEBI:29105"/>
    </cofactor>
    <text evidence="8">Binds 1 zinc ion.</text>
</comment>